<comment type="caution">
    <text evidence="1">The sequence shown here is derived from an EMBL/GenBank/DDBJ whole genome shotgun (WGS) entry which is preliminary data.</text>
</comment>
<accession>A0ACC4E9K9</accession>
<protein>
    <submittedName>
        <fullName evidence="1">Uncharacterized protein</fullName>
    </submittedName>
</protein>
<proteinExistence type="predicted"/>
<sequence length="332" mass="36262">MASKGASRWADTEEDAALENRLRQDKGREAAQKGSQEDGNDRPSKRRRLTPEPGAAAGNAGDNDDTPAKAPLLRFEAGGFGKSRSVDNYEKLNDIEEGTYGWVARATNRATGKVVALKRLKMEPQDRNGVPVTGLREMQILKDCRHRNVVGLEEVVVGSGGDGASSDIFLVLEFGTNEVSQTLKIFELCGPPSDDRWPGYRKLPNARSLRLPPPQSSRQLASSGSLIRARFPTLTAAGVDLLESLLSLDPARRPSAKDMLQHEYFSQDPKPKPEGLFPTFPSKAGQERRRRPEPHAPARGQAAAALGDVDLRGIFQGRDEEERGAGFSLRLV</sequence>
<reference evidence="1" key="1">
    <citation type="submission" date="2024-12" db="EMBL/GenBank/DDBJ databases">
        <title>Comparative genomics and development of molecular markers within Purpureocillium lilacinum and among Purpureocillium species.</title>
        <authorList>
            <person name="Yeh Z.-Y."/>
            <person name="Ni N.-T."/>
            <person name="Lo P.-H."/>
            <person name="Mushyakhwo K."/>
            <person name="Lin C.-F."/>
            <person name="Nai Y.-S."/>
        </authorList>
    </citation>
    <scope>NUCLEOTIDE SEQUENCE</scope>
    <source>
        <strain evidence="1">NCHU-NPUST-175</strain>
    </source>
</reference>
<dbReference type="Proteomes" id="UP001638806">
    <property type="component" value="Unassembled WGS sequence"/>
</dbReference>
<dbReference type="EMBL" id="JBGNUJ010000002">
    <property type="protein sequence ID" value="KAL3965329.1"/>
    <property type="molecule type" value="Genomic_DNA"/>
</dbReference>
<name>A0ACC4E9K9_PURLI</name>
<gene>
    <name evidence="1" type="ORF">ACCO45_002333</name>
</gene>
<evidence type="ECO:0000313" key="1">
    <source>
        <dbReference type="EMBL" id="KAL3965329.1"/>
    </source>
</evidence>
<evidence type="ECO:0000313" key="2">
    <source>
        <dbReference type="Proteomes" id="UP001638806"/>
    </source>
</evidence>
<organism evidence="1 2">
    <name type="scientific">Purpureocillium lilacinum</name>
    <name type="common">Paecilomyces lilacinus</name>
    <dbReference type="NCBI Taxonomy" id="33203"/>
    <lineage>
        <taxon>Eukaryota</taxon>
        <taxon>Fungi</taxon>
        <taxon>Dikarya</taxon>
        <taxon>Ascomycota</taxon>
        <taxon>Pezizomycotina</taxon>
        <taxon>Sordariomycetes</taxon>
        <taxon>Hypocreomycetidae</taxon>
        <taxon>Hypocreales</taxon>
        <taxon>Ophiocordycipitaceae</taxon>
        <taxon>Purpureocillium</taxon>
    </lineage>
</organism>
<keyword evidence="2" id="KW-1185">Reference proteome</keyword>